<sequence length="693" mass="78105">MDGGFRNVAVVCRICGSAGDASGEGSKFNPEKEHSNTRTFQVPDEYDVCQQCTVQGHALAPKEAVTSADNRHEKEVEQKEAEGPQEEEDPATIAGLNSKRLLVIQGDGDGGGECVPISEEMLFSIHGLDLTLPVLCDFCPRKFNDFTEFDTHIVTHKECRFFSCQLCSNTYLSWGNLVAHRKACHRGQVLSCDACGERKFHPGLGPVNFPVGGSPIGCEECGEGFNTIMQLYRHYRVHGTHQFMPDKDKLTKVQERTAEGAVPLSGLYLSQSASQKQVEDNAFCSESKICNSKCCNEGKDNHLHSASYSCQVCAKVMPNFASSCQHSAMHSLKSGLELHEHKYCCQSCNQEFSEWNEFTEHVEGKHAGLNEMLTCGVCGHSWPAGKEFLVHYQSCHTAKKIRDTKRMCPVCRKVFSQPSALNRHLKLHNLLNYRHTCEICGEVIMRRDLVLVHARQHYGVELPESYNKLEHLLECGQRYRESVKRKSFICEYCGREFGKKLNLQLHVRRHTGERPYGCQLCGKAFYTNQQLAIHVRCHTGERPYACGICPKTFTGPTALYVHRKLHDKVKRHLCPHCGKRFFWRSAFIGHIRLHTGERPYRCTICSKAFTLKGKLNLHLKKHAILACSDCGENFGSEAELNSHRNEQCCVTMLTFVEDGPSGKRDTHIIVVNTEDLEQNNIYIDNAEVVQLVV</sequence>
<feature type="region of interest" description="Disordered" evidence="7">
    <location>
        <begin position="19"/>
        <end position="40"/>
    </location>
</feature>
<feature type="compositionally biased region" description="Basic and acidic residues" evidence="7">
    <location>
        <begin position="69"/>
        <end position="82"/>
    </location>
</feature>
<dbReference type="SUPFAM" id="SSF57667">
    <property type="entry name" value="beta-beta-alpha zinc fingers"/>
    <property type="match status" value="6"/>
</dbReference>
<evidence type="ECO:0000259" key="8">
    <source>
        <dbReference type="PROSITE" id="PS50157"/>
    </source>
</evidence>
<evidence type="ECO:0000256" key="6">
    <source>
        <dbReference type="PROSITE-ProRule" id="PRU00042"/>
    </source>
</evidence>
<dbReference type="GO" id="GO:0000978">
    <property type="term" value="F:RNA polymerase II cis-regulatory region sequence-specific DNA binding"/>
    <property type="evidence" value="ECO:0007669"/>
    <property type="project" value="TreeGrafter"/>
</dbReference>
<gene>
    <name evidence="9" type="ORF">B7P43_G12255</name>
</gene>
<keyword evidence="10" id="KW-1185">Reference proteome</keyword>
<dbReference type="Proteomes" id="UP000235965">
    <property type="component" value="Unassembled WGS sequence"/>
</dbReference>
<name>A0A2J7QHL7_9NEOP</name>
<feature type="domain" description="C2H2-type" evidence="8">
    <location>
        <begin position="572"/>
        <end position="599"/>
    </location>
</feature>
<keyword evidence="4" id="KW-0862">Zinc</keyword>
<feature type="domain" description="C2H2-type" evidence="8">
    <location>
        <begin position="216"/>
        <end position="243"/>
    </location>
</feature>
<organism evidence="9 10">
    <name type="scientific">Cryptotermes secundus</name>
    <dbReference type="NCBI Taxonomy" id="105785"/>
    <lineage>
        <taxon>Eukaryota</taxon>
        <taxon>Metazoa</taxon>
        <taxon>Ecdysozoa</taxon>
        <taxon>Arthropoda</taxon>
        <taxon>Hexapoda</taxon>
        <taxon>Insecta</taxon>
        <taxon>Pterygota</taxon>
        <taxon>Neoptera</taxon>
        <taxon>Polyneoptera</taxon>
        <taxon>Dictyoptera</taxon>
        <taxon>Blattodea</taxon>
        <taxon>Blattoidea</taxon>
        <taxon>Termitoidae</taxon>
        <taxon>Kalotermitidae</taxon>
        <taxon>Cryptotermitinae</taxon>
        <taxon>Cryptotermes</taxon>
    </lineage>
</organism>
<dbReference type="STRING" id="105785.A0A2J7QHL7"/>
<dbReference type="FunFam" id="3.30.160.60:FF:000029">
    <property type="entry name" value="GLI family zinc finger 4"/>
    <property type="match status" value="1"/>
</dbReference>
<feature type="domain" description="C2H2-type" evidence="8">
    <location>
        <begin position="516"/>
        <end position="543"/>
    </location>
</feature>
<feature type="domain" description="C2H2-type" evidence="8">
    <location>
        <begin position="406"/>
        <end position="428"/>
    </location>
</feature>
<keyword evidence="5" id="KW-0539">Nucleus</keyword>
<keyword evidence="3 6" id="KW-0863">Zinc-finger</keyword>
<feature type="domain" description="C2H2-type" evidence="8">
    <location>
        <begin position="343"/>
        <end position="371"/>
    </location>
</feature>
<evidence type="ECO:0000256" key="5">
    <source>
        <dbReference type="ARBA" id="ARBA00023242"/>
    </source>
</evidence>
<dbReference type="GO" id="GO:0005634">
    <property type="term" value="C:nucleus"/>
    <property type="evidence" value="ECO:0007669"/>
    <property type="project" value="TreeGrafter"/>
</dbReference>
<dbReference type="EMBL" id="NEVH01013973">
    <property type="protein sequence ID" value="PNF28072.1"/>
    <property type="molecule type" value="Genomic_DNA"/>
</dbReference>
<feature type="domain" description="C2H2-type" evidence="8">
    <location>
        <begin position="162"/>
        <end position="190"/>
    </location>
</feature>
<dbReference type="PROSITE" id="PS00028">
    <property type="entry name" value="ZINC_FINGER_C2H2_1"/>
    <property type="match status" value="12"/>
</dbReference>
<dbReference type="FunFam" id="3.30.160.60:FF:000065">
    <property type="entry name" value="B-cell CLL/lymphoma 6, member B"/>
    <property type="match status" value="1"/>
</dbReference>
<protein>
    <recommendedName>
        <fullName evidence="8">C2H2-type domain-containing protein</fullName>
    </recommendedName>
</protein>
<dbReference type="InParanoid" id="A0A2J7QHL7"/>
<evidence type="ECO:0000256" key="1">
    <source>
        <dbReference type="ARBA" id="ARBA00022723"/>
    </source>
</evidence>
<comment type="caution">
    <text evidence="9">The sequence shown here is derived from an EMBL/GenBank/DDBJ whole genome shotgun (WGS) entry which is preliminary data.</text>
</comment>
<evidence type="ECO:0000256" key="2">
    <source>
        <dbReference type="ARBA" id="ARBA00022737"/>
    </source>
</evidence>
<feature type="domain" description="C2H2-type" evidence="8">
    <location>
        <begin position="544"/>
        <end position="571"/>
    </location>
</feature>
<feature type="domain" description="C2H2-type" evidence="8">
    <location>
        <begin position="435"/>
        <end position="462"/>
    </location>
</feature>
<feature type="domain" description="C2H2-type" evidence="8">
    <location>
        <begin position="488"/>
        <end position="515"/>
    </location>
</feature>
<dbReference type="OrthoDB" id="6077919at2759"/>
<dbReference type="PROSITE" id="PS50157">
    <property type="entry name" value="ZINC_FINGER_C2H2_2"/>
    <property type="match status" value="10"/>
</dbReference>
<dbReference type="GO" id="GO:0030674">
    <property type="term" value="F:protein-macromolecule adaptor activity"/>
    <property type="evidence" value="ECO:0007669"/>
    <property type="project" value="UniProtKB-ARBA"/>
</dbReference>
<dbReference type="Pfam" id="PF00096">
    <property type="entry name" value="zf-C2H2"/>
    <property type="match status" value="4"/>
</dbReference>
<dbReference type="Gene3D" id="3.30.160.60">
    <property type="entry name" value="Classic Zinc Finger"/>
    <property type="match status" value="8"/>
</dbReference>
<dbReference type="PANTHER" id="PTHR24393:SF34">
    <property type="entry name" value="PR_SET DOMAIN 13"/>
    <property type="match status" value="1"/>
</dbReference>
<evidence type="ECO:0000256" key="4">
    <source>
        <dbReference type="ARBA" id="ARBA00022833"/>
    </source>
</evidence>
<evidence type="ECO:0000313" key="10">
    <source>
        <dbReference type="Proteomes" id="UP000235965"/>
    </source>
</evidence>
<dbReference type="InterPro" id="IPR013087">
    <property type="entry name" value="Znf_C2H2_type"/>
</dbReference>
<dbReference type="InterPro" id="IPR036236">
    <property type="entry name" value="Znf_C2H2_sf"/>
</dbReference>
<dbReference type="AlphaFoldDB" id="A0A2J7QHL7"/>
<dbReference type="SMART" id="SM00355">
    <property type="entry name" value="ZnF_C2H2"/>
    <property type="match status" value="14"/>
</dbReference>
<evidence type="ECO:0000256" key="3">
    <source>
        <dbReference type="ARBA" id="ARBA00022771"/>
    </source>
</evidence>
<reference evidence="9 10" key="1">
    <citation type="submission" date="2017-12" db="EMBL/GenBank/DDBJ databases">
        <title>Hemimetabolous genomes reveal molecular basis of termite eusociality.</title>
        <authorList>
            <person name="Harrison M.C."/>
            <person name="Jongepier E."/>
            <person name="Robertson H.M."/>
            <person name="Arning N."/>
            <person name="Bitard-Feildel T."/>
            <person name="Chao H."/>
            <person name="Childers C.P."/>
            <person name="Dinh H."/>
            <person name="Doddapaneni H."/>
            <person name="Dugan S."/>
            <person name="Gowin J."/>
            <person name="Greiner C."/>
            <person name="Han Y."/>
            <person name="Hu H."/>
            <person name="Hughes D.S.T."/>
            <person name="Huylmans A.-K."/>
            <person name="Kemena C."/>
            <person name="Kremer L.P.M."/>
            <person name="Lee S.L."/>
            <person name="Lopez-Ezquerra A."/>
            <person name="Mallet L."/>
            <person name="Monroy-Kuhn J.M."/>
            <person name="Moser A."/>
            <person name="Murali S.C."/>
            <person name="Muzny D.M."/>
            <person name="Otani S."/>
            <person name="Piulachs M.-D."/>
            <person name="Poelchau M."/>
            <person name="Qu J."/>
            <person name="Schaub F."/>
            <person name="Wada-Katsumata A."/>
            <person name="Worley K.C."/>
            <person name="Xie Q."/>
            <person name="Ylla G."/>
            <person name="Poulsen M."/>
            <person name="Gibbs R.A."/>
            <person name="Schal C."/>
            <person name="Richards S."/>
            <person name="Belles X."/>
            <person name="Korb J."/>
            <person name="Bornberg-Bauer E."/>
        </authorList>
    </citation>
    <scope>NUCLEOTIDE SEQUENCE [LARGE SCALE GENOMIC DNA]</scope>
    <source>
        <tissue evidence="9">Whole body</tissue>
    </source>
</reference>
<keyword evidence="2" id="KW-0677">Repeat</keyword>
<evidence type="ECO:0000256" key="7">
    <source>
        <dbReference type="SAM" id="MobiDB-lite"/>
    </source>
</evidence>
<dbReference type="FunFam" id="3.30.160.60:FF:000688">
    <property type="entry name" value="zinc finger protein 197 isoform X1"/>
    <property type="match status" value="1"/>
</dbReference>
<accession>A0A2J7QHL7</accession>
<dbReference type="GO" id="GO:0008270">
    <property type="term" value="F:zinc ion binding"/>
    <property type="evidence" value="ECO:0007669"/>
    <property type="project" value="UniProtKB-KW"/>
</dbReference>
<dbReference type="PANTHER" id="PTHR24393">
    <property type="entry name" value="ZINC FINGER PROTEIN"/>
    <property type="match status" value="1"/>
</dbReference>
<evidence type="ECO:0000313" key="9">
    <source>
        <dbReference type="EMBL" id="PNF28072.1"/>
    </source>
</evidence>
<keyword evidence="1" id="KW-0479">Metal-binding</keyword>
<feature type="region of interest" description="Disordered" evidence="7">
    <location>
        <begin position="63"/>
        <end position="92"/>
    </location>
</feature>
<dbReference type="GO" id="GO:0001228">
    <property type="term" value="F:DNA-binding transcription activator activity, RNA polymerase II-specific"/>
    <property type="evidence" value="ECO:0007669"/>
    <property type="project" value="TreeGrafter"/>
</dbReference>
<feature type="domain" description="C2H2-type" evidence="8">
    <location>
        <begin position="600"/>
        <end position="623"/>
    </location>
</feature>
<proteinExistence type="predicted"/>